<evidence type="ECO:0000313" key="2">
    <source>
        <dbReference type="Proteomes" id="UP000198379"/>
    </source>
</evidence>
<proteinExistence type="predicted"/>
<dbReference type="AlphaFoldDB" id="A0A239A0U0"/>
<gene>
    <name evidence="1" type="ORF">SAMN06265376_10462</name>
</gene>
<organism evidence="1 2">
    <name type="scientific">Dokdonia pacifica</name>
    <dbReference type="NCBI Taxonomy" id="1627892"/>
    <lineage>
        <taxon>Bacteria</taxon>
        <taxon>Pseudomonadati</taxon>
        <taxon>Bacteroidota</taxon>
        <taxon>Flavobacteriia</taxon>
        <taxon>Flavobacteriales</taxon>
        <taxon>Flavobacteriaceae</taxon>
        <taxon>Dokdonia</taxon>
    </lineage>
</organism>
<dbReference type="RefSeq" id="WP_089371887.1">
    <property type="nucleotide sequence ID" value="NZ_BMEP01000007.1"/>
</dbReference>
<accession>A0A239A0U0</accession>
<dbReference type="OrthoDB" id="1191322at2"/>
<dbReference type="EMBL" id="FZNY01000004">
    <property type="protein sequence ID" value="SNR89022.1"/>
    <property type="molecule type" value="Genomic_DNA"/>
</dbReference>
<protein>
    <submittedName>
        <fullName evidence="1">Uncharacterized protein</fullName>
    </submittedName>
</protein>
<name>A0A239A0U0_9FLAO</name>
<reference evidence="1 2" key="1">
    <citation type="submission" date="2017-06" db="EMBL/GenBank/DDBJ databases">
        <authorList>
            <person name="Kim H.J."/>
            <person name="Triplett B.A."/>
        </authorList>
    </citation>
    <scope>NUCLEOTIDE SEQUENCE [LARGE SCALE GENOMIC DNA]</scope>
    <source>
        <strain evidence="1 2">DSM 25597</strain>
    </source>
</reference>
<dbReference type="Proteomes" id="UP000198379">
    <property type="component" value="Unassembled WGS sequence"/>
</dbReference>
<keyword evidence="2" id="KW-1185">Reference proteome</keyword>
<sequence length="61" mass="6636">MKKQLLNFGKALSSSEQKKINGGFGVFFDSCSNITTSQECLSNPTCAWNGSSCYTKTPHIV</sequence>
<evidence type="ECO:0000313" key="1">
    <source>
        <dbReference type="EMBL" id="SNR89022.1"/>
    </source>
</evidence>